<accession>A0AA39XDY1</accession>
<keyword evidence="3" id="KW-1185">Reference proteome</keyword>
<feature type="compositionally biased region" description="Low complexity" evidence="1">
    <location>
        <begin position="192"/>
        <end position="202"/>
    </location>
</feature>
<dbReference type="Proteomes" id="UP001175000">
    <property type="component" value="Unassembled WGS sequence"/>
</dbReference>
<gene>
    <name evidence="2" type="ORF">B0T14DRAFT_503534</name>
</gene>
<feature type="compositionally biased region" description="Pro residues" evidence="1">
    <location>
        <begin position="171"/>
        <end position="183"/>
    </location>
</feature>
<comment type="caution">
    <text evidence="2">The sequence shown here is derived from an EMBL/GenBank/DDBJ whole genome shotgun (WGS) entry which is preliminary data.</text>
</comment>
<reference evidence="2" key="1">
    <citation type="submission" date="2023-06" db="EMBL/GenBank/DDBJ databases">
        <title>Genome-scale phylogeny and comparative genomics of the fungal order Sordariales.</title>
        <authorList>
            <consortium name="Lawrence Berkeley National Laboratory"/>
            <person name="Hensen N."/>
            <person name="Bonometti L."/>
            <person name="Westerberg I."/>
            <person name="Brannstrom I.O."/>
            <person name="Guillou S."/>
            <person name="Cros-Aarteil S."/>
            <person name="Calhoun S."/>
            <person name="Haridas S."/>
            <person name="Kuo A."/>
            <person name="Mondo S."/>
            <person name="Pangilinan J."/>
            <person name="Riley R."/>
            <person name="Labutti K."/>
            <person name="Andreopoulos B."/>
            <person name="Lipzen A."/>
            <person name="Chen C."/>
            <person name="Yanf M."/>
            <person name="Daum C."/>
            <person name="Ng V."/>
            <person name="Clum A."/>
            <person name="Steindorff A."/>
            <person name="Ohm R."/>
            <person name="Martin F."/>
            <person name="Silar P."/>
            <person name="Natvig D."/>
            <person name="Lalanne C."/>
            <person name="Gautier V."/>
            <person name="Ament-Velasquez S.L."/>
            <person name="Kruys A."/>
            <person name="Hutchinson M.I."/>
            <person name="Powell A.J."/>
            <person name="Barry K."/>
            <person name="Miller A.N."/>
            <person name="Grigoriev I.V."/>
            <person name="Debuchy R."/>
            <person name="Gladieux P."/>
            <person name="Thoren M.H."/>
            <person name="Johannesson H."/>
        </authorList>
    </citation>
    <scope>NUCLEOTIDE SEQUENCE</scope>
    <source>
        <strain evidence="2">CBS 606.72</strain>
    </source>
</reference>
<feature type="region of interest" description="Disordered" evidence="1">
    <location>
        <begin position="125"/>
        <end position="208"/>
    </location>
</feature>
<evidence type="ECO:0000313" key="3">
    <source>
        <dbReference type="Proteomes" id="UP001175000"/>
    </source>
</evidence>
<evidence type="ECO:0000313" key="2">
    <source>
        <dbReference type="EMBL" id="KAK0632188.1"/>
    </source>
</evidence>
<name>A0AA39XDY1_9PEZI</name>
<feature type="compositionally biased region" description="Pro residues" evidence="1">
    <location>
        <begin position="146"/>
        <end position="160"/>
    </location>
</feature>
<dbReference type="EMBL" id="JAULSU010000001">
    <property type="protein sequence ID" value="KAK0632188.1"/>
    <property type="molecule type" value="Genomic_DNA"/>
</dbReference>
<evidence type="ECO:0000256" key="1">
    <source>
        <dbReference type="SAM" id="MobiDB-lite"/>
    </source>
</evidence>
<protein>
    <submittedName>
        <fullName evidence="2">Uncharacterized protein</fullName>
    </submittedName>
</protein>
<dbReference type="AlphaFoldDB" id="A0AA39XDY1"/>
<proteinExistence type="predicted"/>
<sequence>MMDQLSKWHLERLSSPLVPFFGCLRSKTLSRLPRQRKFSLKGDDKLIFATVQATFKAEGGYNRDSEAGTFGEKGGASVTATFGEKGGPGFMNETTYTALAGPPTPAVVPNGPGKPVAQWLDNVKTPHQSGAPPIRSNWPVSEYASGPPPAQATPKLPQPSAPWQQDALPVGRPPLPDFLPPQPAFQRDPRYTTTTTTTSTENTDMRWG</sequence>
<organism evidence="2 3">
    <name type="scientific">Immersiella caudata</name>
    <dbReference type="NCBI Taxonomy" id="314043"/>
    <lineage>
        <taxon>Eukaryota</taxon>
        <taxon>Fungi</taxon>
        <taxon>Dikarya</taxon>
        <taxon>Ascomycota</taxon>
        <taxon>Pezizomycotina</taxon>
        <taxon>Sordariomycetes</taxon>
        <taxon>Sordariomycetidae</taxon>
        <taxon>Sordariales</taxon>
        <taxon>Lasiosphaeriaceae</taxon>
        <taxon>Immersiella</taxon>
    </lineage>
</organism>